<dbReference type="EMBL" id="BGPR01000761">
    <property type="protein sequence ID" value="GBM34465.1"/>
    <property type="molecule type" value="Genomic_DNA"/>
</dbReference>
<accession>A0A4Y2F313</accession>
<dbReference type="AlphaFoldDB" id="A0A4Y2F313"/>
<proteinExistence type="predicted"/>
<comment type="caution">
    <text evidence="1">The sequence shown here is derived from an EMBL/GenBank/DDBJ whole genome shotgun (WGS) entry which is preliminary data.</text>
</comment>
<protein>
    <submittedName>
        <fullName evidence="1">Uncharacterized protein</fullName>
    </submittedName>
</protein>
<keyword evidence="2" id="KW-1185">Reference proteome</keyword>
<gene>
    <name evidence="1" type="ORF">AVEN_106707-2_1</name>
</gene>
<organism evidence="1 2">
    <name type="scientific">Araneus ventricosus</name>
    <name type="common">Orbweaver spider</name>
    <name type="synonym">Epeira ventricosa</name>
    <dbReference type="NCBI Taxonomy" id="182803"/>
    <lineage>
        <taxon>Eukaryota</taxon>
        <taxon>Metazoa</taxon>
        <taxon>Ecdysozoa</taxon>
        <taxon>Arthropoda</taxon>
        <taxon>Chelicerata</taxon>
        <taxon>Arachnida</taxon>
        <taxon>Araneae</taxon>
        <taxon>Araneomorphae</taxon>
        <taxon>Entelegynae</taxon>
        <taxon>Araneoidea</taxon>
        <taxon>Araneidae</taxon>
        <taxon>Araneus</taxon>
    </lineage>
</organism>
<feature type="non-terminal residue" evidence="1">
    <location>
        <position position="1"/>
    </location>
</feature>
<evidence type="ECO:0000313" key="2">
    <source>
        <dbReference type="Proteomes" id="UP000499080"/>
    </source>
</evidence>
<name>A0A4Y2F313_ARAVE</name>
<evidence type="ECO:0000313" key="1">
    <source>
        <dbReference type="EMBL" id="GBM34465.1"/>
    </source>
</evidence>
<reference evidence="1 2" key="1">
    <citation type="journal article" date="2019" name="Sci. Rep.">
        <title>Orb-weaving spider Araneus ventricosus genome elucidates the spidroin gene catalogue.</title>
        <authorList>
            <person name="Kono N."/>
            <person name="Nakamura H."/>
            <person name="Ohtoshi R."/>
            <person name="Moran D.A.P."/>
            <person name="Shinohara A."/>
            <person name="Yoshida Y."/>
            <person name="Fujiwara M."/>
            <person name="Mori M."/>
            <person name="Tomita M."/>
            <person name="Arakawa K."/>
        </authorList>
    </citation>
    <scope>NUCLEOTIDE SEQUENCE [LARGE SCALE GENOMIC DNA]</scope>
</reference>
<dbReference type="Proteomes" id="UP000499080">
    <property type="component" value="Unassembled WGS sequence"/>
</dbReference>
<sequence length="97" mass="11497">WLTQMGWGKRWVFLEFGQCQLSLWFLRRGGEFLLSLKEELGRSRIVRFLYSNGLRIQRVNMQKAQHTTDLQWNRVSNLEPSCVEVETLTLGHRGFVL</sequence>